<dbReference type="EMBL" id="BBLT01000003">
    <property type="protein sequence ID" value="GAL84810.1"/>
    <property type="molecule type" value="Genomic_DNA"/>
</dbReference>
<evidence type="ECO:0000259" key="2">
    <source>
        <dbReference type="SMART" id="SM00014"/>
    </source>
</evidence>
<name>A0A098LD31_9BACT</name>
<organism evidence="3 4">
    <name type="scientific">Sporocytophaga myxococcoides</name>
    <dbReference type="NCBI Taxonomy" id="153721"/>
    <lineage>
        <taxon>Bacteria</taxon>
        <taxon>Pseudomonadati</taxon>
        <taxon>Bacteroidota</taxon>
        <taxon>Cytophagia</taxon>
        <taxon>Cytophagales</taxon>
        <taxon>Cytophagaceae</taxon>
        <taxon>Sporocytophaga</taxon>
    </lineage>
</organism>
<feature type="transmembrane region" description="Helical" evidence="1">
    <location>
        <begin position="20"/>
        <end position="40"/>
    </location>
</feature>
<dbReference type="AlphaFoldDB" id="A0A098LD31"/>
<dbReference type="SUPFAM" id="SSF48317">
    <property type="entry name" value="Acid phosphatase/Vanadium-dependent haloperoxidase"/>
    <property type="match status" value="1"/>
</dbReference>
<keyword evidence="1" id="KW-0472">Membrane</keyword>
<dbReference type="CDD" id="cd01610">
    <property type="entry name" value="PAP2_like"/>
    <property type="match status" value="1"/>
</dbReference>
<evidence type="ECO:0000256" key="1">
    <source>
        <dbReference type="SAM" id="Phobius"/>
    </source>
</evidence>
<reference evidence="3 4" key="1">
    <citation type="submission" date="2014-09" db="EMBL/GenBank/DDBJ databases">
        <title>Sporocytophaga myxococcoides PG-01 genome sequencing.</title>
        <authorList>
            <person name="Liu L."/>
            <person name="Gao P.J."/>
            <person name="Chen G.J."/>
            <person name="Wang L.S."/>
        </authorList>
    </citation>
    <scope>NUCLEOTIDE SEQUENCE [LARGE SCALE GENOMIC DNA]</scope>
    <source>
        <strain evidence="3 4">PG-01</strain>
    </source>
</reference>
<feature type="transmembrane region" description="Helical" evidence="1">
    <location>
        <begin position="125"/>
        <end position="143"/>
    </location>
</feature>
<dbReference type="Pfam" id="PF01569">
    <property type="entry name" value="PAP2"/>
    <property type="match status" value="1"/>
</dbReference>
<protein>
    <submittedName>
        <fullName evidence="3">Membrane-associated phospholipid phosphatase</fullName>
    </submittedName>
</protein>
<dbReference type="eggNOG" id="COG0671">
    <property type="taxonomic scope" value="Bacteria"/>
</dbReference>
<dbReference type="Gene3D" id="1.20.144.10">
    <property type="entry name" value="Phosphatidic acid phosphatase type 2/haloperoxidase"/>
    <property type="match status" value="1"/>
</dbReference>
<accession>A0A098LD31</accession>
<feature type="domain" description="Phosphatidic acid phosphatase type 2/haloperoxidase" evidence="2">
    <location>
        <begin position="19"/>
        <end position="140"/>
    </location>
</feature>
<feature type="transmembrane region" description="Helical" evidence="1">
    <location>
        <begin position="77"/>
        <end position="94"/>
    </location>
</feature>
<proteinExistence type="predicted"/>
<dbReference type="SMART" id="SM00014">
    <property type="entry name" value="acidPPc"/>
    <property type="match status" value="1"/>
</dbReference>
<dbReference type="InterPro" id="IPR036938">
    <property type="entry name" value="PAP2/HPO_sf"/>
</dbReference>
<keyword evidence="4" id="KW-1185">Reference proteome</keyword>
<evidence type="ECO:0000313" key="4">
    <source>
        <dbReference type="Proteomes" id="UP000030185"/>
    </source>
</evidence>
<comment type="caution">
    <text evidence="3">The sequence shown here is derived from an EMBL/GenBank/DDBJ whole genome shotgun (WGS) entry which is preliminary data.</text>
</comment>
<gene>
    <name evidence="3" type="ORF">MYP_2038</name>
</gene>
<evidence type="ECO:0000313" key="3">
    <source>
        <dbReference type="EMBL" id="GAL84810.1"/>
    </source>
</evidence>
<keyword evidence="1" id="KW-1133">Transmembrane helix</keyword>
<dbReference type="STRING" id="153721.MYP_2038"/>
<dbReference type="InterPro" id="IPR000326">
    <property type="entry name" value="PAP2/HPO"/>
</dbReference>
<keyword evidence="1" id="KW-0812">Transmembrane</keyword>
<sequence>MFGEGILPICIIIILFFRKIYYGIVASVSLIVSTIIVQSLKRTIFSDVLRPKAYLKDVPDLYYIENIEIYSLHSFPSGHSSGAFTLFIVLAYFAKNKIVQVFYFVMAFMVTLSRVYMMQHFFIDTYFGAAIGVLISVIVIYYFENYSSLKNKPFADKPIYKLNS</sequence>
<feature type="transmembrane region" description="Helical" evidence="1">
    <location>
        <begin position="101"/>
        <end position="119"/>
    </location>
</feature>
<dbReference type="Proteomes" id="UP000030185">
    <property type="component" value="Unassembled WGS sequence"/>
</dbReference>